<gene>
    <name evidence="8" type="ORF">GCM10022381_39780</name>
</gene>
<keyword evidence="4" id="KW-0520">NAD</keyword>
<evidence type="ECO:0000313" key="8">
    <source>
        <dbReference type="EMBL" id="GAA3894174.1"/>
    </source>
</evidence>
<dbReference type="InterPro" id="IPR006139">
    <property type="entry name" value="D-isomer_2_OHA_DH_cat_dom"/>
</dbReference>
<dbReference type="InterPro" id="IPR050857">
    <property type="entry name" value="D-2-hydroxyacid_DH"/>
</dbReference>
<keyword evidence="3 5" id="KW-0560">Oxidoreductase</keyword>
<protein>
    <submittedName>
        <fullName evidence="8">D-2-hydroxyacid dehydrogenase family protein</fullName>
    </submittedName>
</protein>
<dbReference type="InterPro" id="IPR006140">
    <property type="entry name" value="D-isomer_DH_NAD-bd"/>
</dbReference>
<dbReference type="InterPro" id="IPR029752">
    <property type="entry name" value="D-isomer_DH_CS1"/>
</dbReference>
<feature type="domain" description="D-isomer specific 2-hydroxyacid dehydrogenase catalytic" evidence="6">
    <location>
        <begin position="19"/>
        <end position="316"/>
    </location>
</feature>
<evidence type="ECO:0000256" key="1">
    <source>
        <dbReference type="ARBA" id="ARBA00005854"/>
    </source>
</evidence>
<evidence type="ECO:0000259" key="7">
    <source>
        <dbReference type="Pfam" id="PF02826"/>
    </source>
</evidence>
<dbReference type="SUPFAM" id="SSF51735">
    <property type="entry name" value="NAD(P)-binding Rossmann-fold domains"/>
    <property type="match status" value="1"/>
</dbReference>
<name>A0ABP7L363_9MICO</name>
<sequence>MTVRLRCVVLDDFQGVATSSADWSPLEETVEVISVTEHPGSEDELIGLLGDAEIVVTLRERVDFPRSVFERLPKLRLLVATGMRNSAIDMAAAREHGVVVSGTASSLTPPTELTWALILGLTRNLVVEDAIVRAGGWQTTVGSDLHGHTLGVIGLGRIGTAVAKVGLAFGMEVIAWSSNLTEEQCEEAGVVYAGSLDNLLSNSDVATIHLKLSVRSNGLIGARELGLMKPSALLVNTSRAGIIQRQPLLESLYNGTIAGAGLDVFDQEPVPQDDPIRNAPRTLLTPHLGYVTKDNLNTYFSQALEDITAFIAGTPLRILNTRS</sequence>
<evidence type="ECO:0000256" key="3">
    <source>
        <dbReference type="ARBA" id="ARBA00023002"/>
    </source>
</evidence>
<evidence type="ECO:0000256" key="4">
    <source>
        <dbReference type="ARBA" id="ARBA00023027"/>
    </source>
</evidence>
<dbReference type="InterPro" id="IPR036291">
    <property type="entry name" value="NAD(P)-bd_dom_sf"/>
</dbReference>
<dbReference type="SUPFAM" id="SSF52283">
    <property type="entry name" value="Formate/glycerate dehydrogenase catalytic domain-like"/>
    <property type="match status" value="1"/>
</dbReference>
<organism evidence="8 9">
    <name type="scientific">Leifsonia kafniensis</name>
    <dbReference type="NCBI Taxonomy" id="475957"/>
    <lineage>
        <taxon>Bacteria</taxon>
        <taxon>Bacillati</taxon>
        <taxon>Actinomycetota</taxon>
        <taxon>Actinomycetes</taxon>
        <taxon>Micrococcales</taxon>
        <taxon>Microbacteriaceae</taxon>
        <taxon>Leifsonia</taxon>
    </lineage>
</organism>
<dbReference type="Gene3D" id="3.40.50.720">
    <property type="entry name" value="NAD(P)-binding Rossmann-like Domain"/>
    <property type="match status" value="2"/>
</dbReference>
<evidence type="ECO:0000259" key="6">
    <source>
        <dbReference type="Pfam" id="PF00389"/>
    </source>
</evidence>
<dbReference type="CDD" id="cd12169">
    <property type="entry name" value="PGDH_like_1"/>
    <property type="match status" value="1"/>
</dbReference>
<comment type="caution">
    <text evidence="8">The sequence shown here is derived from an EMBL/GenBank/DDBJ whole genome shotgun (WGS) entry which is preliminary data.</text>
</comment>
<dbReference type="Pfam" id="PF02826">
    <property type="entry name" value="2-Hacid_dh_C"/>
    <property type="match status" value="1"/>
</dbReference>
<comment type="similarity">
    <text evidence="1 5">Belongs to the D-isomer specific 2-hydroxyacid dehydrogenase family.</text>
</comment>
<dbReference type="Proteomes" id="UP001501803">
    <property type="component" value="Unassembled WGS sequence"/>
</dbReference>
<evidence type="ECO:0000256" key="5">
    <source>
        <dbReference type="RuleBase" id="RU003719"/>
    </source>
</evidence>
<proteinExistence type="inferred from homology"/>
<evidence type="ECO:0000256" key="2">
    <source>
        <dbReference type="ARBA" id="ARBA00022605"/>
    </source>
</evidence>
<dbReference type="PANTHER" id="PTHR42789:SF1">
    <property type="entry name" value="D-ISOMER SPECIFIC 2-HYDROXYACID DEHYDROGENASE FAMILY PROTEIN (AFU_ORTHOLOGUE AFUA_6G10090)"/>
    <property type="match status" value="1"/>
</dbReference>
<evidence type="ECO:0000313" key="9">
    <source>
        <dbReference type="Proteomes" id="UP001501803"/>
    </source>
</evidence>
<dbReference type="PROSITE" id="PS00065">
    <property type="entry name" value="D_2_HYDROXYACID_DH_1"/>
    <property type="match status" value="1"/>
</dbReference>
<keyword evidence="2" id="KW-0028">Amino-acid biosynthesis</keyword>
<dbReference type="PANTHER" id="PTHR42789">
    <property type="entry name" value="D-ISOMER SPECIFIC 2-HYDROXYACID DEHYDROGENASE FAMILY PROTEIN (AFU_ORTHOLOGUE AFUA_6G10090)"/>
    <property type="match status" value="1"/>
</dbReference>
<reference evidence="9" key="1">
    <citation type="journal article" date="2019" name="Int. J. Syst. Evol. Microbiol.">
        <title>The Global Catalogue of Microorganisms (GCM) 10K type strain sequencing project: providing services to taxonomists for standard genome sequencing and annotation.</title>
        <authorList>
            <consortium name="The Broad Institute Genomics Platform"/>
            <consortium name="The Broad Institute Genome Sequencing Center for Infectious Disease"/>
            <person name="Wu L."/>
            <person name="Ma J."/>
        </authorList>
    </citation>
    <scope>NUCLEOTIDE SEQUENCE [LARGE SCALE GENOMIC DNA]</scope>
    <source>
        <strain evidence="9">JCM 17021</strain>
    </source>
</reference>
<keyword evidence="9" id="KW-1185">Reference proteome</keyword>
<dbReference type="Pfam" id="PF00389">
    <property type="entry name" value="2-Hacid_dh"/>
    <property type="match status" value="1"/>
</dbReference>
<accession>A0ABP7L363</accession>
<dbReference type="EMBL" id="BAABCN010000017">
    <property type="protein sequence ID" value="GAA3894174.1"/>
    <property type="molecule type" value="Genomic_DNA"/>
</dbReference>
<dbReference type="RefSeq" id="WP_345069618.1">
    <property type="nucleotide sequence ID" value="NZ_BAABCN010000017.1"/>
</dbReference>
<feature type="domain" description="D-isomer specific 2-hydroxyacid dehydrogenase NAD-binding" evidence="7">
    <location>
        <begin position="116"/>
        <end position="289"/>
    </location>
</feature>